<proteinExistence type="predicted"/>
<accession>A0A9Q0YS83</accession>
<evidence type="ECO:0000256" key="9">
    <source>
        <dbReference type="ARBA" id="ARBA00023180"/>
    </source>
</evidence>
<dbReference type="FunFam" id="3.40.50.2300:FF:000016">
    <property type="entry name" value="Taste 1 receptor member 2"/>
    <property type="match status" value="1"/>
</dbReference>
<evidence type="ECO:0000256" key="2">
    <source>
        <dbReference type="ARBA" id="ARBA00022475"/>
    </source>
</evidence>
<organism evidence="13 14">
    <name type="scientific">Holothuria leucospilota</name>
    <name type="common">Black long sea cucumber</name>
    <name type="synonym">Mertensiothuria leucospilota</name>
    <dbReference type="NCBI Taxonomy" id="206669"/>
    <lineage>
        <taxon>Eukaryota</taxon>
        <taxon>Metazoa</taxon>
        <taxon>Echinodermata</taxon>
        <taxon>Eleutherozoa</taxon>
        <taxon>Echinozoa</taxon>
        <taxon>Holothuroidea</taxon>
        <taxon>Aspidochirotacea</taxon>
        <taxon>Aspidochirotida</taxon>
        <taxon>Holothuriidae</taxon>
        <taxon>Holothuria</taxon>
    </lineage>
</organism>
<dbReference type="PRINTS" id="PR00248">
    <property type="entry name" value="GPCRMGR"/>
</dbReference>
<evidence type="ECO:0000256" key="7">
    <source>
        <dbReference type="ARBA" id="ARBA00023136"/>
    </source>
</evidence>
<keyword evidence="2" id="KW-1003">Cell membrane</keyword>
<evidence type="ECO:0000259" key="12">
    <source>
        <dbReference type="PROSITE" id="PS50259"/>
    </source>
</evidence>
<protein>
    <submittedName>
        <fullName evidence="13">Extracellular calcium-sensing receptor</fullName>
    </submittedName>
</protein>
<evidence type="ECO:0000256" key="1">
    <source>
        <dbReference type="ARBA" id="ARBA00004651"/>
    </source>
</evidence>
<dbReference type="InterPro" id="IPR038550">
    <property type="entry name" value="GPCR_3_9-Cys_sf"/>
</dbReference>
<keyword evidence="10" id="KW-0807">Transducer</keyword>
<keyword evidence="6" id="KW-0297">G-protein coupled receptor</keyword>
<evidence type="ECO:0000256" key="6">
    <source>
        <dbReference type="ARBA" id="ARBA00023040"/>
    </source>
</evidence>
<dbReference type="Pfam" id="PF01094">
    <property type="entry name" value="ANF_receptor"/>
    <property type="match status" value="1"/>
</dbReference>
<feature type="transmembrane region" description="Helical" evidence="11">
    <location>
        <begin position="771"/>
        <end position="793"/>
    </location>
</feature>
<gene>
    <name evidence="13" type="ORF">HOLleu_31851</name>
</gene>
<dbReference type="Proteomes" id="UP001152320">
    <property type="component" value="Chromosome 16"/>
</dbReference>
<dbReference type="PANTHER" id="PTHR24060">
    <property type="entry name" value="METABOTROPIC GLUTAMATE RECEPTOR"/>
    <property type="match status" value="1"/>
</dbReference>
<evidence type="ECO:0000256" key="3">
    <source>
        <dbReference type="ARBA" id="ARBA00022692"/>
    </source>
</evidence>
<dbReference type="AlphaFoldDB" id="A0A9Q0YS83"/>
<evidence type="ECO:0000256" key="10">
    <source>
        <dbReference type="ARBA" id="ARBA00023224"/>
    </source>
</evidence>
<dbReference type="InterPro" id="IPR050726">
    <property type="entry name" value="mGluR"/>
</dbReference>
<dbReference type="PROSITE" id="PS50259">
    <property type="entry name" value="G_PROTEIN_RECEP_F3_4"/>
    <property type="match status" value="1"/>
</dbReference>
<evidence type="ECO:0000256" key="11">
    <source>
        <dbReference type="SAM" id="Phobius"/>
    </source>
</evidence>
<feature type="transmembrane region" description="Helical" evidence="11">
    <location>
        <begin position="799"/>
        <end position="821"/>
    </location>
</feature>
<keyword evidence="14" id="KW-1185">Reference proteome</keyword>
<dbReference type="Pfam" id="PF00003">
    <property type="entry name" value="7tm_3"/>
    <property type="match status" value="1"/>
</dbReference>
<evidence type="ECO:0000256" key="4">
    <source>
        <dbReference type="ARBA" id="ARBA00022729"/>
    </source>
</evidence>
<dbReference type="SUPFAM" id="SSF53822">
    <property type="entry name" value="Periplasmic binding protein-like I"/>
    <property type="match status" value="1"/>
</dbReference>
<keyword evidence="3 11" id="KW-0812">Transmembrane</keyword>
<evidence type="ECO:0000256" key="8">
    <source>
        <dbReference type="ARBA" id="ARBA00023170"/>
    </source>
</evidence>
<reference evidence="13" key="1">
    <citation type="submission" date="2021-10" db="EMBL/GenBank/DDBJ databases">
        <title>Tropical sea cucumber genome reveals ecological adaptation and Cuvierian tubules defense mechanism.</title>
        <authorList>
            <person name="Chen T."/>
        </authorList>
    </citation>
    <scope>NUCLEOTIDE SEQUENCE</scope>
    <source>
        <strain evidence="13">Nanhai2018</strain>
        <tissue evidence="13">Muscle</tissue>
    </source>
</reference>
<dbReference type="SMR" id="A0A9Q0YS83"/>
<dbReference type="InterPro" id="IPR028082">
    <property type="entry name" value="Peripla_BP_I"/>
</dbReference>
<comment type="caution">
    <text evidence="13">The sequence shown here is derived from an EMBL/GenBank/DDBJ whole genome shotgun (WGS) entry which is preliminary data.</text>
</comment>
<dbReference type="InterPro" id="IPR001828">
    <property type="entry name" value="ANF_lig-bd_rcpt"/>
</dbReference>
<dbReference type="Gene3D" id="2.10.50.30">
    <property type="entry name" value="GPCR, family 3, nine cysteines domain"/>
    <property type="match status" value="1"/>
</dbReference>
<keyword evidence="7 11" id="KW-0472">Membrane</keyword>
<feature type="domain" description="G-protein coupled receptors family 3 profile" evidence="12">
    <location>
        <begin position="618"/>
        <end position="832"/>
    </location>
</feature>
<dbReference type="Gene3D" id="3.40.50.2300">
    <property type="match status" value="2"/>
</dbReference>
<dbReference type="EMBL" id="JAIZAY010000016">
    <property type="protein sequence ID" value="KAJ8026891.1"/>
    <property type="molecule type" value="Genomic_DNA"/>
</dbReference>
<feature type="transmembrane region" description="Helical" evidence="11">
    <location>
        <begin position="661"/>
        <end position="678"/>
    </location>
</feature>
<feature type="transmembrane region" description="Helical" evidence="11">
    <location>
        <begin position="627"/>
        <end position="649"/>
    </location>
</feature>
<dbReference type="GO" id="GO:0005886">
    <property type="term" value="C:plasma membrane"/>
    <property type="evidence" value="ECO:0007669"/>
    <property type="project" value="UniProtKB-SubCell"/>
</dbReference>
<name>A0A9Q0YS83_HOLLE</name>
<feature type="transmembrane region" description="Helical" evidence="11">
    <location>
        <begin position="594"/>
        <end position="615"/>
    </location>
</feature>
<keyword evidence="5 11" id="KW-1133">Transmembrane helix</keyword>
<keyword evidence="4" id="KW-0732">Signal</keyword>
<dbReference type="GO" id="GO:0004930">
    <property type="term" value="F:G protein-coupled receptor activity"/>
    <property type="evidence" value="ECO:0007669"/>
    <property type="project" value="UniProtKB-KW"/>
</dbReference>
<keyword evidence="8 13" id="KW-0675">Receptor</keyword>
<sequence>MTTGWKGLEDRPQRRYLTLMIAMLVCLHVSTNDVKGIENLSKDEQYPESFTREGDLMLGGLFDLHFLRVRDGSINPLSLQWMYAMVFAIETINNRTDILPGVTLGFDIRDTKGDANTAVSNSLGFITQNLECESSQMGPSETSSVAVIGPRTNNAAVDTANLFDLFEVPQVSYAATSHILSQSQYEFFMRTAPSIEYQVTALLDVITNNNWTTVILLNTDDFALGRAASQLFAQEAAARNVCVALQRRFKFDSTAEEISDIGRDIRLYGNIRVLVAFAEESPMLHLLDQFRKDNLTGYVWLGTDSWTVSTQLTNPWYFPVVKGMLGLVMHSPPIDDFAEYLRNVRVQKLDTGVEDPFLAEYWETSFNCSYSPVTTSSINPCNSSEMLLESDAFFYNNSIGSIFDAVEVTARGLHDLLRCSDSECPEHYSSSKSKLLFQSMINTSFSSYSNSLVKFKANGDLATPPRYVVRNLVPAGDCNETFRGTWENVFHWNSVDSLQTLRPIVWPYLDICNVLTKRPFSYCSSPCTPGQRVKNTDNTCCWNCTQCGENSYSQTQNALVCKECAKNRSVNADSTGCDDLTYCYIGYHTITGNLLAATASFGLLFSVVIYAILILKRVKCMYSSYGHVIFLSTLSCFGTSFLCFINPTVVSCSLTATFQPLPVTVLLTMLMVVSYSLYSERKNLLGKTFLWLMITICIHLMCVAIWLLTGGPTPEVKEDYSAGIAYVDCVTSGDLSGYFLILCFQISLDICGAVFSYSLRMNKANFYEGKFLFSTFVVHGMFWSAVAVTYLLLPSGDHSRSILVCQSMVVAGFISMGSLFIPKLYALKYKPHMLRTCTLVRDRQWKFKRKQHNQGKKVYAKRAFYLRGFRKALRTLHTETRFLKRNIEEIKTSCSARHRKTVEIQECIFSDLRDMTINMIINSPGLDGTRL</sequence>
<comment type="subcellular location">
    <subcellularLocation>
        <location evidence="1">Cell membrane</location>
        <topology evidence="1">Multi-pass membrane protein</topology>
    </subcellularLocation>
</comment>
<feature type="transmembrane region" description="Helical" evidence="11">
    <location>
        <begin position="738"/>
        <end position="759"/>
    </location>
</feature>
<evidence type="ECO:0000313" key="13">
    <source>
        <dbReference type="EMBL" id="KAJ8026891.1"/>
    </source>
</evidence>
<keyword evidence="9" id="KW-0325">Glycoprotein</keyword>
<feature type="transmembrane region" description="Helical" evidence="11">
    <location>
        <begin position="690"/>
        <end position="709"/>
    </location>
</feature>
<evidence type="ECO:0000313" key="14">
    <source>
        <dbReference type="Proteomes" id="UP001152320"/>
    </source>
</evidence>
<dbReference type="InterPro" id="IPR017978">
    <property type="entry name" value="GPCR_3_C"/>
</dbReference>
<dbReference type="OrthoDB" id="5984008at2759"/>
<dbReference type="InterPro" id="IPR000337">
    <property type="entry name" value="GPCR_3"/>
</dbReference>
<evidence type="ECO:0000256" key="5">
    <source>
        <dbReference type="ARBA" id="ARBA00022989"/>
    </source>
</evidence>